<dbReference type="InterPro" id="IPR008490">
    <property type="entry name" value="Transposase_InsH_N"/>
</dbReference>
<gene>
    <name evidence="2" type="ORF">DIZ78_01560</name>
</gene>
<dbReference type="AlphaFoldDB" id="A0A370DTW7"/>
<dbReference type="Pfam" id="PF05598">
    <property type="entry name" value="DUF772"/>
    <property type="match status" value="1"/>
</dbReference>
<keyword evidence="3" id="KW-1185">Reference proteome</keyword>
<comment type="caution">
    <text evidence="2">The sequence shown here is derived from an EMBL/GenBank/DDBJ whole genome shotgun (WGS) entry which is preliminary data.</text>
</comment>
<evidence type="ECO:0000313" key="3">
    <source>
        <dbReference type="Proteomes" id="UP000254771"/>
    </source>
</evidence>
<feature type="domain" description="Transposase InsH N-terminal" evidence="1">
    <location>
        <begin position="38"/>
        <end position="110"/>
    </location>
</feature>
<organism evidence="2 3">
    <name type="scientific">endosymbiont of Escarpia spicata</name>
    <dbReference type="NCBI Taxonomy" id="2200908"/>
    <lineage>
        <taxon>Bacteria</taxon>
        <taxon>Pseudomonadati</taxon>
        <taxon>Pseudomonadota</taxon>
        <taxon>Gammaproteobacteria</taxon>
        <taxon>sulfur-oxidizing symbionts</taxon>
    </lineage>
</organism>
<proteinExistence type="predicted"/>
<evidence type="ECO:0000313" key="2">
    <source>
        <dbReference type="EMBL" id="RDH88641.1"/>
    </source>
</evidence>
<dbReference type="EMBL" id="QFXE01000001">
    <property type="protein sequence ID" value="RDH88641.1"/>
    <property type="molecule type" value="Genomic_DNA"/>
</dbReference>
<evidence type="ECO:0000259" key="1">
    <source>
        <dbReference type="Pfam" id="PF05598"/>
    </source>
</evidence>
<name>A0A370DTW7_9GAMM</name>
<dbReference type="Proteomes" id="UP000254771">
    <property type="component" value="Unassembled WGS sequence"/>
</dbReference>
<accession>A0A370DTW7</accession>
<reference evidence="2 3" key="1">
    <citation type="journal article" date="2018" name="ISME J.">
        <title>Endosymbiont genomes yield clues of tubeworm success.</title>
        <authorList>
            <person name="Li Y."/>
            <person name="Liles M.R."/>
            <person name="Halanych K.M."/>
        </authorList>
    </citation>
    <scope>NUCLEOTIDE SEQUENCE [LARGE SCALE GENOMIC DNA]</scope>
    <source>
        <strain evidence="2">A1462</strain>
    </source>
</reference>
<protein>
    <recommendedName>
        <fullName evidence="1">Transposase InsH N-terminal domain-containing protein</fullName>
    </recommendedName>
</protein>
<sequence>MREKRTIQASIFEGYAEHEIGRELKAMSDWLDTQLGPLDWVAADVKRRNVEETGRKGLPIESVLRCAILKQYRQLSYEELVFCLMDSASCQTFARLTMAWTPKRATLQHCKARMVKKLIAAC</sequence>